<keyword evidence="6" id="KW-1185">Reference proteome</keyword>
<feature type="domain" description="AMP-binding enzyme C-terminal" evidence="4">
    <location>
        <begin position="465"/>
        <end position="540"/>
    </location>
</feature>
<dbReference type="RefSeq" id="WP_345419130.1">
    <property type="nucleotide sequence ID" value="NZ_BAABGT010000040.1"/>
</dbReference>
<gene>
    <name evidence="5" type="ORF">GCM10023175_34770</name>
</gene>
<organism evidence="5 6">
    <name type="scientific">Pseudonocardia xishanensis</name>
    <dbReference type="NCBI Taxonomy" id="630995"/>
    <lineage>
        <taxon>Bacteria</taxon>
        <taxon>Bacillati</taxon>
        <taxon>Actinomycetota</taxon>
        <taxon>Actinomycetes</taxon>
        <taxon>Pseudonocardiales</taxon>
        <taxon>Pseudonocardiaceae</taxon>
        <taxon>Pseudonocardia</taxon>
    </lineage>
</organism>
<accession>A0ABP8RTE9</accession>
<dbReference type="PANTHER" id="PTHR24096">
    <property type="entry name" value="LONG-CHAIN-FATTY-ACID--COA LIGASE"/>
    <property type="match status" value="1"/>
</dbReference>
<evidence type="ECO:0000313" key="5">
    <source>
        <dbReference type="EMBL" id="GAA4548459.1"/>
    </source>
</evidence>
<dbReference type="SUPFAM" id="SSF56801">
    <property type="entry name" value="Acetyl-CoA synthetase-like"/>
    <property type="match status" value="1"/>
</dbReference>
<dbReference type="InterPro" id="IPR025110">
    <property type="entry name" value="AMP-bd_C"/>
</dbReference>
<dbReference type="Gene3D" id="3.30.300.30">
    <property type="match status" value="1"/>
</dbReference>
<keyword evidence="2" id="KW-0436">Ligase</keyword>
<comment type="similarity">
    <text evidence="1">Belongs to the ATP-dependent AMP-binding enzyme family.</text>
</comment>
<reference evidence="6" key="1">
    <citation type="journal article" date="2019" name="Int. J. Syst. Evol. Microbiol.">
        <title>The Global Catalogue of Microorganisms (GCM) 10K type strain sequencing project: providing services to taxonomists for standard genome sequencing and annotation.</title>
        <authorList>
            <consortium name="The Broad Institute Genomics Platform"/>
            <consortium name="The Broad Institute Genome Sequencing Center for Infectious Disease"/>
            <person name="Wu L."/>
            <person name="Ma J."/>
        </authorList>
    </citation>
    <scope>NUCLEOTIDE SEQUENCE [LARGE SCALE GENOMIC DNA]</scope>
    <source>
        <strain evidence="6">JCM 17906</strain>
    </source>
</reference>
<protein>
    <submittedName>
        <fullName evidence="5">AMP-binding protein</fullName>
    </submittedName>
</protein>
<evidence type="ECO:0000313" key="6">
    <source>
        <dbReference type="Proteomes" id="UP001501598"/>
    </source>
</evidence>
<dbReference type="Pfam" id="PF00501">
    <property type="entry name" value="AMP-binding"/>
    <property type="match status" value="1"/>
</dbReference>
<evidence type="ECO:0000256" key="1">
    <source>
        <dbReference type="ARBA" id="ARBA00006432"/>
    </source>
</evidence>
<dbReference type="InterPro" id="IPR020845">
    <property type="entry name" value="AMP-binding_CS"/>
</dbReference>
<dbReference type="InterPro" id="IPR045851">
    <property type="entry name" value="AMP-bd_C_sf"/>
</dbReference>
<sequence length="552" mass="58707">MTAAGTRAVRPVGLPESLTYPALPIGAVVLGAAERYGDRAAFVSDEEVTTFAQLGARSRAFAAALAASGVEPGDVVAVHLPNRPEYAVAYYGLLLAGAVFSPVNPLLPDDALGRQLVDSGAVAVVTSDTGADAVRRSGAPDVRLVIQVGGELRTGVVGYEELVADDAAILPEVPTDVDRIAHIAYTGGTTGVSKGVELTHRNVVSNILQFGCWIHGSVPEERDGTVWLDQVGTPEEFPVRLGTGVTVNLSPWYHAMGCVGSMNVPVLAGVTTVLQHRFEPAAFLEAAERHGATSLSGAPTLFAALLDHPDTATRDLSTVRLVSSGAAPLSQHHVNRLRERFPGVVVVEGYGLTEATMGVSYGPTSRSSERKVGSVGVPVFDTEVELRDPDTLVPVADGERGEVWIRGPQVMQGYRNRPDDTADVLRDGWLRTGDVAVRDADGHLFIVDRTKDMLIYKGYNVYPREIEELLARRPDVAAAAVVGRPNPDVGDLPVAFVVPRGARALDTDALMAEVNGELAPYKKIREVHVVESLPVSGAGKILKRELRERLTA</sequence>
<evidence type="ECO:0000259" key="4">
    <source>
        <dbReference type="Pfam" id="PF13193"/>
    </source>
</evidence>
<dbReference type="Gene3D" id="3.40.50.12780">
    <property type="entry name" value="N-terminal domain of ligase-like"/>
    <property type="match status" value="1"/>
</dbReference>
<dbReference type="Proteomes" id="UP001501598">
    <property type="component" value="Unassembled WGS sequence"/>
</dbReference>
<evidence type="ECO:0000259" key="3">
    <source>
        <dbReference type="Pfam" id="PF00501"/>
    </source>
</evidence>
<dbReference type="EMBL" id="BAABGT010000040">
    <property type="protein sequence ID" value="GAA4548459.1"/>
    <property type="molecule type" value="Genomic_DNA"/>
</dbReference>
<feature type="domain" description="AMP-dependent synthetase/ligase" evidence="3">
    <location>
        <begin position="32"/>
        <end position="414"/>
    </location>
</feature>
<dbReference type="Pfam" id="PF13193">
    <property type="entry name" value="AMP-binding_C"/>
    <property type="match status" value="1"/>
</dbReference>
<dbReference type="PANTHER" id="PTHR24096:SF149">
    <property type="entry name" value="AMP-BINDING DOMAIN-CONTAINING PROTEIN-RELATED"/>
    <property type="match status" value="1"/>
</dbReference>
<dbReference type="InterPro" id="IPR042099">
    <property type="entry name" value="ANL_N_sf"/>
</dbReference>
<name>A0ABP8RTE9_9PSEU</name>
<evidence type="ECO:0000256" key="2">
    <source>
        <dbReference type="ARBA" id="ARBA00022598"/>
    </source>
</evidence>
<comment type="caution">
    <text evidence="5">The sequence shown here is derived from an EMBL/GenBank/DDBJ whole genome shotgun (WGS) entry which is preliminary data.</text>
</comment>
<dbReference type="InterPro" id="IPR000873">
    <property type="entry name" value="AMP-dep_synth/lig_dom"/>
</dbReference>
<proteinExistence type="inferred from homology"/>
<dbReference type="PROSITE" id="PS00455">
    <property type="entry name" value="AMP_BINDING"/>
    <property type="match status" value="1"/>
</dbReference>